<feature type="domain" description="EGF-like" evidence="5">
    <location>
        <begin position="101"/>
        <end position="137"/>
    </location>
</feature>
<dbReference type="GO" id="GO:0004867">
    <property type="term" value="F:serine-type endopeptidase inhibitor activity"/>
    <property type="evidence" value="ECO:0007669"/>
    <property type="project" value="UniProtKB-KW"/>
</dbReference>
<dbReference type="SMART" id="SM00181">
    <property type="entry name" value="EGF"/>
    <property type="match status" value="4"/>
</dbReference>
<dbReference type="InterPro" id="IPR036084">
    <property type="entry name" value="Ser_inhib-like_sf"/>
</dbReference>
<evidence type="ECO:0000256" key="2">
    <source>
        <dbReference type="ARBA" id="ARBA00022900"/>
    </source>
</evidence>
<feature type="signal peptide" evidence="4">
    <location>
        <begin position="1"/>
        <end position="25"/>
    </location>
</feature>
<dbReference type="AlphaFoldDB" id="A0AA39HUT8"/>
<feature type="domain" description="EGF-like" evidence="5">
    <location>
        <begin position="227"/>
        <end position="263"/>
    </location>
</feature>
<keyword evidence="7" id="KW-1185">Reference proteome</keyword>
<feature type="domain" description="EGF-like" evidence="5">
    <location>
        <begin position="292"/>
        <end position="328"/>
    </location>
</feature>
<proteinExistence type="predicted"/>
<keyword evidence="1" id="KW-0646">Protease inhibitor</keyword>
<evidence type="ECO:0000313" key="6">
    <source>
        <dbReference type="EMBL" id="KAK0412461.1"/>
    </source>
</evidence>
<gene>
    <name evidence="6" type="ORF">QR680_006220</name>
</gene>
<protein>
    <recommendedName>
        <fullName evidence="5">EGF-like domain-containing protein</fullName>
    </recommendedName>
</protein>
<reference evidence="6" key="1">
    <citation type="submission" date="2023-06" db="EMBL/GenBank/DDBJ databases">
        <title>Genomic analysis of the entomopathogenic nematode Steinernema hermaphroditum.</title>
        <authorList>
            <person name="Schwarz E.M."/>
            <person name="Heppert J.K."/>
            <person name="Baniya A."/>
            <person name="Schwartz H.T."/>
            <person name="Tan C.-H."/>
            <person name="Antoshechkin I."/>
            <person name="Sternberg P.W."/>
            <person name="Goodrich-Blair H."/>
            <person name="Dillman A.R."/>
        </authorList>
    </citation>
    <scope>NUCLEOTIDE SEQUENCE</scope>
    <source>
        <strain evidence="6">PS9179</strain>
        <tissue evidence="6">Whole animal</tissue>
    </source>
</reference>
<keyword evidence="3" id="KW-1015">Disulfide bond</keyword>
<dbReference type="EMBL" id="JAUCMV010000003">
    <property type="protein sequence ID" value="KAK0412461.1"/>
    <property type="molecule type" value="Genomic_DNA"/>
</dbReference>
<evidence type="ECO:0000259" key="5">
    <source>
        <dbReference type="SMART" id="SM00181"/>
    </source>
</evidence>
<accession>A0AA39HUT8</accession>
<dbReference type="CDD" id="cd19941">
    <property type="entry name" value="TIL"/>
    <property type="match status" value="6"/>
</dbReference>
<dbReference type="InterPro" id="IPR000742">
    <property type="entry name" value="EGF"/>
</dbReference>
<dbReference type="Gene3D" id="2.10.25.10">
    <property type="entry name" value="Laminin"/>
    <property type="match status" value="6"/>
</dbReference>
<dbReference type="InterPro" id="IPR002919">
    <property type="entry name" value="TIL_dom"/>
</dbReference>
<dbReference type="SUPFAM" id="SSF57567">
    <property type="entry name" value="Serine protease inhibitors"/>
    <property type="match status" value="6"/>
</dbReference>
<dbReference type="Proteomes" id="UP001175271">
    <property type="component" value="Unassembled WGS sequence"/>
</dbReference>
<comment type="caution">
    <text evidence="6">The sequence shown here is derived from an EMBL/GenBank/DDBJ whole genome shotgun (WGS) entry which is preliminary data.</text>
</comment>
<name>A0AA39HUT8_9BILA</name>
<evidence type="ECO:0000256" key="4">
    <source>
        <dbReference type="SAM" id="SignalP"/>
    </source>
</evidence>
<evidence type="ECO:0000313" key="7">
    <source>
        <dbReference type="Proteomes" id="UP001175271"/>
    </source>
</evidence>
<feature type="domain" description="EGF-like" evidence="5">
    <location>
        <begin position="160"/>
        <end position="199"/>
    </location>
</feature>
<organism evidence="6 7">
    <name type="scientific">Steinernema hermaphroditum</name>
    <dbReference type="NCBI Taxonomy" id="289476"/>
    <lineage>
        <taxon>Eukaryota</taxon>
        <taxon>Metazoa</taxon>
        <taxon>Ecdysozoa</taxon>
        <taxon>Nematoda</taxon>
        <taxon>Chromadorea</taxon>
        <taxon>Rhabditida</taxon>
        <taxon>Tylenchina</taxon>
        <taxon>Panagrolaimomorpha</taxon>
        <taxon>Strongyloidoidea</taxon>
        <taxon>Steinernematidae</taxon>
        <taxon>Steinernema</taxon>
    </lineage>
</organism>
<evidence type="ECO:0000256" key="1">
    <source>
        <dbReference type="ARBA" id="ARBA00022690"/>
    </source>
</evidence>
<dbReference type="Pfam" id="PF01826">
    <property type="entry name" value="TIL"/>
    <property type="match status" value="6"/>
</dbReference>
<dbReference type="PANTHER" id="PTHR23259">
    <property type="entry name" value="RIDDLE"/>
    <property type="match status" value="1"/>
</dbReference>
<feature type="chain" id="PRO_5041395632" description="EGF-like domain-containing protein" evidence="4">
    <location>
        <begin position="26"/>
        <end position="438"/>
    </location>
</feature>
<sequence>MASQKMILLPLFVLGLAVAFQPTFAAELQQTCPKNEIWLNCGTCEGTCEQPLKICTRECKKPGCYCPIGQGFVSDANGDCIQLSECKQNCGQNEQWIQCSTCERTCQNPNPICTMECKPPRCMCKLGYVRDAAGKCIAENSCPAKTQPENKCGRNERWAECSGCDGTCQNPNPICTMECKPPRCMCNRGYVRNNAGHCVPRNSCPVQPLDLESHVCGVNEHWRQCATCERTCQNPNPICTMECKPARCMCKPGFVRNAAGVCIPENSCSAKPIAVEPQRKCGQNAQWVQCASCERTCQNPNPICTRECKPARCMCKPGFVRNAAGACILQNRCPKRSFSFEANQECGENERWTDCGGCDQFCQDPYGKPKACTLQCRQKCECLPGFVRGWDGKCIKKDECTPPPECAELSCPKGTECIWTPRHCITVPCPQVTCLPSN</sequence>
<evidence type="ECO:0000256" key="3">
    <source>
        <dbReference type="ARBA" id="ARBA00023157"/>
    </source>
</evidence>
<keyword evidence="4" id="KW-0732">Signal</keyword>
<dbReference type="PANTHER" id="PTHR23259:SF70">
    <property type="entry name" value="ACCESSORY GLAND PROTEIN ACP62F-RELATED"/>
    <property type="match status" value="1"/>
</dbReference>
<dbReference type="InterPro" id="IPR051368">
    <property type="entry name" value="SerProtInhib-TIL_Domain"/>
</dbReference>
<keyword evidence="2" id="KW-0722">Serine protease inhibitor</keyword>